<evidence type="ECO:0000313" key="13">
    <source>
        <dbReference type="EMBL" id="CAL4983710.1"/>
    </source>
</evidence>
<dbReference type="FunFam" id="3.40.50.300:FF:000031">
    <property type="entry name" value="Eukaryotic initiation factor 4A-III"/>
    <property type="match status" value="1"/>
</dbReference>
<evidence type="ECO:0000313" key="14">
    <source>
        <dbReference type="EMBL" id="CAL4987054.1"/>
    </source>
</evidence>
<dbReference type="InterPro" id="IPR027417">
    <property type="entry name" value="P-loop_NTPase"/>
</dbReference>
<evidence type="ECO:0000256" key="5">
    <source>
        <dbReference type="ARBA" id="ARBA00022840"/>
    </source>
</evidence>
<organism evidence="14 15">
    <name type="scientific">Urochloa decumbens</name>
    <dbReference type="NCBI Taxonomy" id="240449"/>
    <lineage>
        <taxon>Eukaryota</taxon>
        <taxon>Viridiplantae</taxon>
        <taxon>Streptophyta</taxon>
        <taxon>Embryophyta</taxon>
        <taxon>Tracheophyta</taxon>
        <taxon>Spermatophyta</taxon>
        <taxon>Magnoliopsida</taxon>
        <taxon>Liliopsida</taxon>
        <taxon>Poales</taxon>
        <taxon>Poaceae</taxon>
        <taxon>PACMAD clade</taxon>
        <taxon>Panicoideae</taxon>
        <taxon>Panicodae</taxon>
        <taxon>Paniceae</taxon>
        <taxon>Melinidinae</taxon>
        <taxon>Urochloa</taxon>
    </lineage>
</organism>
<dbReference type="EMBL" id="OZ075133">
    <property type="protein sequence ID" value="CAL4987054.1"/>
    <property type="molecule type" value="Genomic_DNA"/>
</dbReference>
<evidence type="ECO:0000256" key="2">
    <source>
        <dbReference type="ARBA" id="ARBA00022741"/>
    </source>
</evidence>
<dbReference type="InterPro" id="IPR014001">
    <property type="entry name" value="Helicase_ATP-bd"/>
</dbReference>
<feature type="domain" description="Helicase ATP-binding" evidence="10">
    <location>
        <begin position="74"/>
        <end position="248"/>
    </location>
</feature>
<dbReference type="EC" id="3.6.4.13" evidence="1"/>
<evidence type="ECO:0000313" key="15">
    <source>
        <dbReference type="Proteomes" id="UP001497457"/>
    </source>
</evidence>
<keyword evidence="6" id="KW-0694">RNA-binding</keyword>
<evidence type="ECO:0000256" key="6">
    <source>
        <dbReference type="ARBA" id="ARBA00022884"/>
    </source>
</evidence>
<proteinExistence type="predicted"/>
<dbReference type="SUPFAM" id="SSF52540">
    <property type="entry name" value="P-loop containing nucleoside triphosphate hydrolases"/>
    <property type="match status" value="2"/>
</dbReference>
<keyword evidence="3" id="KW-0378">Hydrolase</keyword>
<keyword evidence="5" id="KW-0067">ATP-binding</keyword>
<feature type="region of interest" description="Disordered" evidence="9">
    <location>
        <begin position="1"/>
        <end position="35"/>
    </location>
</feature>
<dbReference type="SMART" id="SM00490">
    <property type="entry name" value="HELICc"/>
    <property type="match status" value="1"/>
</dbReference>
<dbReference type="GO" id="GO:0016787">
    <property type="term" value="F:hydrolase activity"/>
    <property type="evidence" value="ECO:0007669"/>
    <property type="project" value="UniProtKB-KW"/>
</dbReference>
<dbReference type="PROSITE" id="PS51192">
    <property type="entry name" value="HELICASE_ATP_BIND_1"/>
    <property type="match status" value="1"/>
</dbReference>
<evidence type="ECO:0000259" key="11">
    <source>
        <dbReference type="PROSITE" id="PS51194"/>
    </source>
</evidence>
<name>A0ABC9AVN9_9POAL</name>
<sequence length="418" mass="47073">MAGLVPEGSQSGAKKHGSKMQEPLHQGPDESEEDFTSYGEVCGSFDAMGLHENLLRGLYAHGFKEPYAVQQRGIIPFCRGLDVVQQAPSGTGKTATFCSGILQRLDYGLVECQAIVLVPTREDGQRAEKILRALGDYSGVKVHACVGGTSVRTDRRIVETGIHVIIGTPGRILDMLGLSKLRRQFLRPEFLKMFVVDDTDEVYSRFKKEIYDIFKFLPSEIQVGISSTTMPPEVLAITDKFMKTPVRIHVKRKERPTLDGIKQFTVDVEKEDWKLETLLDMYETLPITTSVVFVNTRCKVDWLTNNLREKDHTVAAMHGDMDQKARDIIMREFRSGSARVLITTDLACAIDVRSALVINYDMPNKPENYLHRVGRSDVSRKGVAINFVTRDDERLMQDIQRFYNVTIEELPANAADLL</sequence>
<dbReference type="InterPro" id="IPR014014">
    <property type="entry name" value="RNA_helicase_DEAD_Q_motif"/>
</dbReference>
<dbReference type="EMBL" id="OZ075132">
    <property type="protein sequence ID" value="CAL4983710.1"/>
    <property type="molecule type" value="Genomic_DNA"/>
</dbReference>
<feature type="domain" description="Helicase C-terminal" evidence="11">
    <location>
        <begin position="260"/>
        <end position="418"/>
    </location>
</feature>
<dbReference type="GO" id="GO:0003723">
    <property type="term" value="F:RNA binding"/>
    <property type="evidence" value="ECO:0007669"/>
    <property type="project" value="UniProtKB-KW"/>
</dbReference>
<evidence type="ECO:0000256" key="8">
    <source>
        <dbReference type="PROSITE-ProRule" id="PRU00552"/>
    </source>
</evidence>
<keyword evidence="15" id="KW-1185">Reference proteome</keyword>
<reference evidence="14 15" key="1">
    <citation type="submission" date="2024-10" db="EMBL/GenBank/DDBJ databases">
        <authorList>
            <person name="Ryan C."/>
        </authorList>
    </citation>
    <scope>NUCLEOTIDE SEQUENCE [LARGE SCALE GENOMIC DNA]</scope>
</reference>
<protein>
    <recommendedName>
        <fullName evidence="1">RNA helicase</fullName>
        <ecNumber evidence="1">3.6.4.13</ecNumber>
    </recommendedName>
</protein>
<evidence type="ECO:0000256" key="9">
    <source>
        <dbReference type="SAM" id="MobiDB-lite"/>
    </source>
</evidence>
<dbReference type="AlphaFoldDB" id="A0ABC9AVN9"/>
<evidence type="ECO:0000259" key="12">
    <source>
        <dbReference type="PROSITE" id="PS51195"/>
    </source>
</evidence>
<dbReference type="PANTHER" id="PTHR47958">
    <property type="entry name" value="ATP-DEPENDENT RNA HELICASE DBP3"/>
    <property type="match status" value="1"/>
</dbReference>
<evidence type="ECO:0000256" key="7">
    <source>
        <dbReference type="ARBA" id="ARBA00047984"/>
    </source>
</evidence>
<evidence type="ECO:0000259" key="10">
    <source>
        <dbReference type="PROSITE" id="PS51192"/>
    </source>
</evidence>
<evidence type="ECO:0000256" key="3">
    <source>
        <dbReference type="ARBA" id="ARBA00022801"/>
    </source>
</evidence>
<comment type="catalytic activity">
    <reaction evidence="7">
        <text>ATP + H2O = ADP + phosphate + H(+)</text>
        <dbReference type="Rhea" id="RHEA:13065"/>
        <dbReference type="ChEBI" id="CHEBI:15377"/>
        <dbReference type="ChEBI" id="CHEBI:15378"/>
        <dbReference type="ChEBI" id="CHEBI:30616"/>
        <dbReference type="ChEBI" id="CHEBI:43474"/>
        <dbReference type="ChEBI" id="CHEBI:456216"/>
        <dbReference type="EC" id="3.6.4.13"/>
    </reaction>
</comment>
<keyword evidence="2" id="KW-0547">Nucleotide-binding</keyword>
<feature type="domain" description="DEAD-box RNA helicase Q" evidence="12">
    <location>
        <begin position="43"/>
        <end position="71"/>
    </location>
</feature>
<dbReference type="Proteomes" id="UP001497457">
    <property type="component" value="Chromosome 22rd"/>
</dbReference>
<dbReference type="Pfam" id="PF00271">
    <property type="entry name" value="Helicase_C"/>
    <property type="match status" value="1"/>
</dbReference>
<dbReference type="GO" id="GO:0003724">
    <property type="term" value="F:RNA helicase activity"/>
    <property type="evidence" value="ECO:0007669"/>
    <property type="project" value="UniProtKB-EC"/>
</dbReference>
<evidence type="ECO:0000256" key="1">
    <source>
        <dbReference type="ARBA" id="ARBA00012552"/>
    </source>
</evidence>
<dbReference type="PROSITE" id="PS51195">
    <property type="entry name" value="Q_MOTIF"/>
    <property type="match status" value="1"/>
</dbReference>
<gene>
    <name evidence="13" type="ORF">URODEC1_LOCUS57177</name>
    <name evidence="14" type="ORF">URODEC1_LOCUS58654</name>
</gene>
<dbReference type="SMART" id="SM00487">
    <property type="entry name" value="DEXDc"/>
    <property type="match status" value="1"/>
</dbReference>
<dbReference type="CDD" id="cd18787">
    <property type="entry name" value="SF2_C_DEAD"/>
    <property type="match status" value="1"/>
</dbReference>
<dbReference type="InterPro" id="IPR001650">
    <property type="entry name" value="Helicase_C-like"/>
</dbReference>
<dbReference type="Pfam" id="PF00270">
    <property type="entry name" value="DEAD"/>
    <property type="match status" value="1"/>
</dbReference>
<dbReference type="Proteomes" id="UP001497457">
    <property type="component" value="Chromosome 23rd"/>
</dbReference>
<dbReference type="GO" id="GO:0005524">
    <property type="term" value="F:ATP binding"/>
    <property type="evidence" value="ECO:0007669"/>
    <property type="project" value="UniProtKB-KW"/>
</dbReference>
<evidence type="ECO:0000256" key="4">
    <source>
        <dbReference type="ARBA" id="ARBA00022806"/>
    </source>
</evidence>
<dbReference type="Gene3D" id="3.40.50.300">
    <property type="entry name" value="P-loop containing nucleotide triphosphate hydrolases"/>
    <property type="match status" value="2"/>
</dbReference>
<accession>A0ABC9AVN9</accession>
<feature type="short sequence motif" description="Q motif" evidence="8">
    <location>
        <begin position="43"/>
        <end position="71"/>
    </location>
</feature>
<dbReference type="InterPro" id="IPR011545">
    <property type="entry name" value="DEAD/DEAH_box_helicase_dom"/>
</dbReference>
<dbReference type="PROSITE" id="PS51194">
    <property type="entry name" value="HELICASE_CTER"/>
    <property type="match status" value="1"/>
</dbReference>
<keyword evidence="4" id="KW-0347">Helicase</keyword>